<accession>A0AAV7LGP5</accession>
<comment type="caution">
    <text evidence="1">The sequence shown here is derived from an EMBL/GenBank/DDBJ whole genome shotgun (WGS) entry which is preliminary data.</text>
</comment>
<dbReference type="Proteomes" id="UP001066276">
    <property type="component" value="Chromosome 11"/>
</dbReference>
<reference evidence="1" key="1">
    <citation type="journal article" date="2022" name="bioRxiv">
        <title>Sequencing and chromosome-scale assembly of the giantPleurodeles waltlgenome.</title>
        <authorList>
            <person name="Brown T."/>
            <person name="Elewa A."/>
            <person name="Iarovenko S."/>
            <person name="Subramanian E."/>
            <person name="Araus A.J."/>
            <person name="Petzold A."/>
            <person name="Susuki M."/>
            <person name="Suzuki K.-i.T."/>
            <person name="Hayashi T."/>
            <person name="Toyoda A."/>
            <person name="Oliveira C."/>
            <person name="Osipova E."/>
            <person name="Leigh N.D."/>
            <person name="Simon A."/>
            <person name="Yun M.H."/>
        </authorList>
    </citation>
    <scope>NUCLEOTIDE SEQUENCE</scope>
    <source>
        <strain evidence="1">20211129_DDA</strain>
        <tissue evidence="1">Liver</tissue>
    </source>
</reference>
<proteinExistence type="predicted"/>
<keyword evidence="2" id="KW-1185">Reference proteome</keyword>
<dbReference type="EMBL" id="JANPWB010000015">
    <property type="protein sequence ID" value="KAJ1090816.1"/>
    <property type="molecule type" value="Genomic_DNA"/>
</dbReference>
<gene>
    <name evidence="1" type="ORF">NDU88_003945</name>
</gene>
<protein>
    <submittedName>
        <fullName evidence="1">Uncharacterized protein</fullName>
    </submittedName>
</protein>
<evidence type="ECO:0000313" key="2">
    <source>
        <dbReference type="Proteomes" id="UP001066276"/>
    </source>
</evidence>
<name>A0AAV7LGP5_PLEWA</name>
<organism evidence="1 2">
    <name type="scientific">Pleurodeles waltl</name>
    <name type="common">Iberian ribbed newt</name>
    <dbReference type="NCBI Taxonomy" id="8319"/>
    <lineage>
        <taxon>Eukaryota</taxon>
        <taxon>Metazoa</taxon>
        <taxon>Chordata</taxon>
        <taxon>Craniata</taxon>
        <taxon>Vertebrata</taxon>
        <taxon>Euteleostomi</taxon>
        <taxon>Amphibia</taxon>
        <taxon>Batrachia</taxon>
        <taxon>Caudata</taxon>
        <taxon>Salamandroidea</taxon>
        <taxon>Salamandridae</taxon>
        <taxon>Pleurodelinae</taxon>
        <taxon>Pleurodeles</taxon>
    </lineage>
</organism>
<dbReference type="AlphaFoldDB" id="A0AAV7LGP5"/>
<sequence>MRSSSLGSSTAWSSGSAVVSIRRGGGATVGVLVRKAADPCLGGIGGRWGLLGSRVLGSELVGAPDNPLWKSEKVFNAGRMQQLGLSIGRVPSGPSAGGGGVDV</sequence>
<evidence type="ECO:0000313" key="1">
    <source>
        <dbReference type="EMBL" id="KAJ1090816.1"/>
    </source>
</evidence>